<keyword evidence="1" id="KW-0175">Coiled coil</keyword>
<protein>
    <submittedName>
        <fullName evidence="3">Uncharacterized protein</fullName>
    </submittedName>
</protein>
<sequence length="108" mass="11439">MSDLEKKFEQLMKVANEERELRQKAEADLAAARAASAAAATLAAEELAKANAAVVTALTNSSDSPKEPKMGLPDKFLGARGDPAELRTGPRVGSAVYEEAIRRRGSVV</sequence>
<name>A0A0L0W1A7_9BASI</name>
<dbReference type="Proteomes" id="UP000054564">
    <property type="component" value="Unassembled WGS sequence"/>
</dbReference>
<evidence type="ECO:0000256" key="2">
    <source>
        <dbReference type="SAM" id="MobiDB-lite"/>
    </source>
</evidence>
<accession>A0A0L0W1A7</accession>
<keyword evidence="4" id="KW-1185">Reference proteome</keyword>
<proteinExistence type="predicted"/>
<dbReference type="EMBL" id="AJIL01000008">
    <property type="protein sequence ID" value="KNF05294.1"/>
    <property type="molecule type" value="Genomic_DNA"/>
</dbReference>
<feature type="coiled-coil region" evidence="1">
    <location>
        <begin position="1"/>
        <end position="35"/>
    </location>
</feature>
<feature type="region of interest" description="Disordered" evidence="2">
    <location>
        <begin position="57"/>
        <end position="90"/>
    </location>
</feature>
<evidence type="ECO:0000313" key="4">
    <source>
        <dbReference type="Proteomes" id="UP000054564"/>
    </source>
</evidence>
<gene>
    <name evidence="3" type="ORF">PSTG_01508</name>
</gene>
<reference evidence="4" key="1">
    <citation type="submission" date="2014-03" db="EMBL/GenBank/DDBJ databases">
        <title>The Genome Sequence of Puccinia striiformis f. sp. tritici PST-78.</title>
        <authorList>
            <consortium name="The Broad Institute Genome Sequencing Platform"/>
            <person name="Cuomo C."/>
            <person name="Hulbert S."/>
            <person name="Chen X."/>
            <person name="Walker B."/>
            <person name="Young S.K."/>
            <person name="Zeng Q."/>
            <person name="Gargeya S."/>
            <person name="Fitzgerald M."/>
            <person name="Haas B."/>
            <person name="Abouelleil A."/>
            <person name="Alvarado L."/>
            <person name="Arachchi H.M."/>
            <person name="Berlin A.M."/>
            <person name="Chapman S.B."/>
            <person name="Goldberg J."/>
            <person name="Griggs A."/>
            <person name="Gujja S."/>
            <person name="Hansen M."/>
            <person name="Howarth C."/>
            <person name="Imamovic A."/>
            <person name="Larimer J."/>
            <person name="McCowan C."/>
            <person name="Montmayeur A."/>
            <person name="Murphy C."/>
            <person name="Neiman D."/>
            <person name="Pearson M."/>
            <person name="Priest M."/>
            <person name="Roberts A."/>
            <person name="Saif S."/>
            <person name="Shea T."/>
            <person name="Sisk P."/>
            <person name="Sykes S."/>
            <person name="Wortman J."/>
            <person name="Nusbaum C."/>
            <person name="Birren B."/>
        </authorList>
    </citation>
    <scope>NUCLEOTIDE SEQUENCE [LARGE SCALE GENOMIC DNA]</scope>
    <source>
        <strain evidence="4">race PST-78</strain>
    </source>
</reference>
<evidence type="ECO:0000256" key="1">
    <source>
        <dbReference type="SAM" id="Coils"/>
    </source>
</evidence>
<dbReference type="AlphaFoldDB" id="A0A0L0W1A7"/>
<comment type="caution">
    <text evidence="3">The sequence shown here is derived from an EMBL/GenBank/DDBJ whole genome shotgun (WGS) entry which is preliminary data.</text>
</comment>
<evidence type="ECO:0000313" key="3">
    <source>
        <dbReference type="EMBL" id="KNF05294.1"/>
    </source>
</evidence>
<organism evidence="3 4">
    <name type="scientific">Puccinia striiformis f. sp. tritici PST-78</name>
    <dbReference type="NCBI Taxonomy" id="1165861"/>
    <lineage>
        <taxon>Eukaryota</taxon>
        <taxon>Fungi</taxon>
        <taxon>Dikarya</taxon>
        <taxon>Basidiomycota</taxon>
        <taxon>Pucciniomycotina</taxon>
        <taxon>Pucciniomycetes</taxon>
        <taxon>Pucciniales</taxon>
        <taxon>Pucciniaceae</taxon>
        <taxon>Puccinia</taxon>
    </lineage>
</organism>